<dbReference type="GO" id="GO:0005634">
    <property type="term" value="C:nucleus"/>
    <property type="evidence" value="ECO:0007669"/>
    <property type="project" value="TreeGrafter"/>
</dbReference>
<evidence type="ECO:0000256" key="1">
    <source>
        <dbReference type="ARBA" id="ARBA00023117"/>
    </source>
</evidence>
<dbReference type="PROSITE" id="PS50014">
    <property type="entry name" value="BROMODOMAIN_2"/>
    <property type="match status" value="1"/>
</dbReference>
<feature type="domain" description="Bromo" evidence="5">
    <location>
        <begin position="1133"/>
        <end position="1203"/>
    </location>
</feature>
<evidence type="ECO:0000313" key="7">
    <source>
        <dbReference type="WBParaSite" id="jg7773"/>
    </source>
</evidence>
<dbReference type="InterPro" id="IPR036427">
    <property type="entry name" value="Bromodomain-like_sf"/>
</dbReference>
<proteinExistence type="predicted"/>
<dbReference type="GO" id="GO:0008360">
    <property type="term" value="P:regulation of cell shape"/>
    <property type="evidence" value="ECO:0007669"/>
    <property type="project" value="TreeGrafter"/>
</dbReference>
<dbReference type="SMART" id="SM00297">
    <property type="entry name" value="BROMO"/>
    <property type="match status" value="1"/>
</dbReference>
<evidence type="ECO:0000313" key="6">
    <source>
        <dbReference type="Proteomes" id="UP000887574"/>
    </source>
</evidence>
<accession>A0A915ENJ4</accession>
<feature type="repeat" description="WD" evidence="3">
    <location>
        <begin position="182"/>
        <end position="223"/>
    </location>
</feature>
<dbReference type="PANTHER" id="PTHR16266:SF17">
    <property type="entry name" value="BRWD3"/>
    <property type="match status" value="1"/>
</dbReference>
<protein>
    <submittedName>
        <fullName evidence="7">Bromo domain-containing protein</fullName>
    </submittedName>
</protein>
<feature type="region of interest" description="Disordered" evidence="4">
    <location>
        <begin position="1627"/>
        <end position="1759"/>
    </location>
</feature>
<dbReference type="Gene3D" id="2.130.10.10">
    <property type="entry name" value="YVTN repeat-like/Quinoprotein amine dehydrogenase"/>
    <property type="match status" value="2"/>
</dbReference>
<reference evidence="7" key="1">
    <citation type="submission" date="2022-11" db="UniProtKB">
        <authorList>
            <consortium name="WormBaseParasite"/>
        </authorList>
    </citation>
    <scope>IDENTIFICATION</scope>
</reference>
<dbReference type="Pfam" id="PF00400">
    <property type="entry name" value="WD40"/>
    <property type="match status" value="2"/>
</dbReference>
<sequence>MVNEPCAAGPSMSYNNSNLLSSSPKQTLNTHPQNVFDDQSNSELLIHIQLFLAANGFHGPANLLKQDIEHKELVPKRYNIAGSPCSQTYENYLNTFGPFAGNFEQMVKKLNELITQTIPPVIPNLPVRLFASKRQSLVRTKECFNQVHCVDEIFSRHPAIKALEKAPITSVGCKKLCFALHFSGHSGEIADIAISPENTMLASGSVDKTVRVWCLQRGSTLMVYKGHTALLTSISFIPYLKGDVRYLVSASNDCSVVFFRYNAKTKDFGEPPIKFNERSRPGVKIISSCHSPGGNLVVMGDTHQYIRIYKVSDTGVERLYELQAHTDRVDSLVWAHQSIRFLSGSKDGVAKVWSIKSSGWSSVELNPYPNNSFQPPSVSVNRYPRLVMNGRGGYTMGFTTPQAANPNSQAKKNSYKVTMLCWSLADDIVLLKVLDGHINECFALLAHPIHKELCISAGHDGLLIVWNVYDGKILKKHSNKTDVQESASILDLAISPDGSMVVFVDNSGNTSILGIGSNQKAKSLPRKQFFSNDYMPLTMDQAGYVLDENTGLAPHNMDTPEFVCSDGIPHQKEFQRMIPGNDLINAPIARTCPWIQRQIIPALSISELHKIKSTNCVVSQQEADKIEKALKNVNKVMDEIPLSARQLVAKKQRGTDSAQRRRTHIQEVLDRTLNRPANMPRYIIPREEDKTDEDDSSYAGDDEIPAARFSDEEDDENATTNSTDNSTSSASTSNVAEENDSDYEVKLECLGRKHGAIDGFPQKKCIDSDWKKKKHNNQKMQAQLKHPVNKFAALGIASTSRSARTPRRDPKLAREKQRRRALISSEEEASPDPEQPSTSSASTKTSKPKPKPAKPLIQKTVEASPSTKEIQSLNTSKRRRATNTNTLSGFPTWLRMKERKRFPYVAQLGDEVVYFIQGHRKYIEGLEKTKALKAVPASMQPRTDLDATEFCIVDGVKYISKPIQLTCLKLSCLKNGVRTGVIIEIKHNDLEDVPDFLILKQHYDISVGYNFKSGDKVETLLSDHYYIGTVQKRAALDEDYPTSEWCSVVVLWNNDETDNDKYCPWDLQPMARGRKAGNLESIASQEEIESWGEYAPQSGDWPLPSSLSQSEQSPQEAQNIYLARAKLAISQIMQRPKAVDFKEPVDLTYYTTYVDLVDYPIDLQTIDERICNKYYRRSLSLLQDVQYLARNAVSFNRFDSEIAFTSQCLVSAIFRFLRDSSVESAGDLFEELLENKNRDSLVEWDEQLKAPGMSSLPALTHFESMETESGEEAMQLSAVRKKSVLDSNSPAKWIADCKEMANALFASINFMESAEMLNFCASRPSLQNIVDHIEKLESPQSFIESLGEFFSDFKTFIEDDHGGRRSRMYQDILKVEAQLQSKSKPIYAKFRLMNEEAKKAAASLFEEPKKRAAALCARELLKVRLAPTTKKYDQLLQQSQDKRYNTRPNNHNFDESSPNEYFEEDDFFNEQQPCSSKSIIPSTSSLTNSSSQPKSVTPRPKNVIKPKSVANSLKKEEENSASDQHTNSGTFDSNKEVDSEKMPTGDTPVQQTSPASEIKEEENGILEMVDAPSSANGYHKFEDSSEGGDSSGEEYESNKGRSGRILWICFSTKAKKISRLRINRRNSFEQNEEASFSNQSAASSSTPSHSSASSFEIGSRNSSSKNKSRKRKLARASQNLKKGKRVKICEDSFNSVASTSQNQSSRSSLGRPLRRVSTMKHMPGSYEEPEGSEEDENYTMPPTTTTRTGRTVKANSKYN</sequence>
<keyword evidence="6" id="KW-1185">Reference proteome</keyword>
<feature type="compositionally biased region" description="Low complexity" evidence="4">
    <location>
        <begin position="1634"/>
        <end position="1665"/>
    </location>
</feature>
<feature type="region of interest" description="Disordered" evidence="4">
    <location>
        <begin position="796"/>
        <end position="887"/>
    </location>
</feature>
<feature type="compositionally biased region" description="Acidic residues" evidence="4">
    <location>
        <begin position="1727"/>
        <end position="1737"/>
    </location>
</feature>
<dbReference type="PROSITE" id="PS50294">
    <property type="entry name" value="WD_REPEATS_REGION"/>
    <property type="match status" value="2"/>
</dbReference>
<dbReference type="InterPro" id="IPR057451">
    <property type="entry name" value="BRWD/PHIP_AD"/>
</dbReference>
<dbReference type="InterPro" id="IPR001487">
    <property type="entry name" value="Bromodomain"/>
</dbReference>
<feature type="compositionally biased region" description="Low complexity" evidence="4">
    <location>
        <begin position="1739"/>
        <end position="1751"/>
    </location>
</feature>
<keyword evidence="3" id="KW-0853">WD repeat</keyword>
<feature type="region of interest" description="Disordered" evidence="4">
    <location>
        <begin position="670"/>
        <end position="740"/>
    </location>
</feature>
<dbReference type="Proteomes" id="UP000887574">
    <property type="component" value="Unplaced"/>
</dbReference>
<dbReference type="InterPro" id="IPR015943">
    <property type="entry name" value="WD40/YVTN_repeat-like_dom_sf"/>
</dbReference>
<feature type="compositionally biased region" description="Basic and acidic residues" evidence="4">
    <location>
        <begin position="806"/>
        <end position="815"/>
    </location>
</feature>
<dbReference type="Gene3D" id="1.20.920.10">
    <property type="entry name" value="Bromodomain-like"/>
    <property type="match status" value="1"/>
</dbReference>
<organism evidence="6 7">
    <name type="scientific">Ditylenchus dipsaci</name>
    <dbReference type="NCBI Taxonomy" id="166011"/>
    <lineage>
        <taxon>Eukaryota</taxon>
        <taxon>Metazoa</taxon>
        <taxon>Ecdysozoa</taxon>
        <taxon>Nematoda</taxon>
        <taxon>Chromadorea</taxon>
        <taxon>Rhabditida</taxon>
        <taxon>Tylenchina</taxon>
        <taxon>Tylenchomorpha</taxon>
        <taxon>Sphaerularioidea</taxon>
        <taxon>Anguinidae</taxon>
        <taxon>Anguininae</taxon>
        <taxon>Ditylenchus</taxon>
    </lineage>
</organism>
<evidence type="ECO:0000256" key="4">
    <source>
        <dbReference type="SAM" id="MobiDB-lite"/>
    </source>
</evidence>
<feature type="region of interest" description="Disordered" evidence="4">
    <location>
        <begin position="1432"/>
        <end position="1460"/>
    </location>
</feature>
<dbReference type="GO" id="GO:0007010">
    <property type="term" value="P:cytoskeleton organization"/>
    <property type="evidence" value="ECO:0007669"/>
    <property type="project" value="TreeGrafter"/>
</dbReference>
<keyword evidence="1 2" id="KW-0103">Bromodomain</keyword>
<feature type="compositionally biased region" description="Low complexity" evidence="4">
    <location>
        <begin position="1694"/>
        <end position="1711"/>
    </location>
</feature>
<feature type="compositionally biased region" description="Low complexity" evidence="4">
    <location>
        <begin position="718"/>
        <end position="736"/>
    </location>
</feature>
<feature type="compositionally biased region" description="Low complexity" evidence="4">
    <location>
        <begin position="836"/>
        <end position="845"/>
    </location>
</feature>
<dbReference type="SUPFAM" id="SSF50978">
    <property type="entry name" value="WD40 repeat-like"/>
    <property type="match status" value="1"/>
</dbReference>
<dbReference type="PANTHER" id="PTHR16266">
    <property type="entry name" value="WD REPEAT DOMAIN 9"/>
    <property type="match status" value="1"/>
</dbReference>
<evidence type="ECO:0000256" key="2">
    <source>
        <dbReference type="PROSITE-ProRule" id="PRU00035"/>
    </source>
</evidence>
<feature type="compositionally biased region" description="Polar residues" evidence="4">
    <location>
        <begin position="1446"/>
        <end position="1458"/>
    </location>
</feature>
<dbReference type="InterPro" id="IPR001680">
    <property type="entry name" value="WD40_rpt"/>
</dbReference>
<feature type="compositionally biased region" description="Polar residues" evidence="4">
    <location>
        <begin position="1521"/>
        <end position="1532"/>
    </location>
</feature>
<dbReference type="InterPro" id="IPR052060">
    <property type="entry name" value="Bromo_WD_repeat"/>
</dbReference>
<dbReference type="SMART" id="SM00320">
    <property type="entry name" value="WD40"/>
    <property type="match status" value="5"/>
</dbReference>
<dbReference type="Pfam" id="PF00439">
    <property type="entry name" value="Bromodomain"/>
    <property type="match status" value="1"/>
</dbReference>
<dbReference type="PROSITE" id="PS50082">
    <property type="entry name" value="WD_REPEATS_2"/>
    <property type="match status" value="2"/>
</dbReference>
<feature type="compositionally biased region" description="Basic and acidic residues" evidence="4">
    <location>
        <begin position="1533"/>
        <end position="1543"/>
    </location>
</feature>
<dbReference type="Pfam" id="PF25313">
    <property type="entry name" value="BRWD_AD"/>
    <property type="match status" value="1"/>
</dbReference>
<feature type="compositionally biased region" description="Low complexity" evidence="4">
    <location>
        <begin position="1475"/>
        <end position="1495"/>
    </location>
</feature>
<dbReference type="SUPFAM" id="SSF47370">
    <property type="entry name" value="Bromodomain"/>
    <property type="match status" value="1"/>
</dbReference>
<dbReference type="WBParaSite" id="jg7773">
    <property type="protein sequence ID" value="jg7773"/>
    <property type="gene ID" value="jg7773"/>
</dbReference>
<dbReference type="GO" id="GO:0006357">
    <property type="term" value="P:regulation of transcription by RNA polymerase II"/>
    <property type="evidence" value="ECO:0007669"/>
    <property type="project" value="TreeGrafter"/>
</dbReference>
<evidence type="ECO:0000256" key="3">
    <source>
        <dbReference type="PROSITE-ProRule" id="PRU00221"/>
    </source>
</evidence>
<feature type="compositionally biased region" description="Polar residues" evidence="4">
    <location>
        <begin position="861"/>
        <end position="875"/>
    </location>
</feature>
<name>A0A915ENJ4_9BILA</name>
<feature type="compositionally biased region" description="Acidic residues" evidence="4">
    <location>
        <begin position="690"/>
        <end position="704"/>
    </location>
</feature>
<evidence type="ECO:0000259" key="5">
    <source>
        <dbReference type="PROSITE" id="PS50014"/>
    </source>
</evidence>
<feature type="region of interest" description="Disordered" evidence="4">
    <location>
        <begin position="1472"/>
        <end position="1600"/>
    </location>
</feature>
<dbReference type="InterPro" id="IPR036322">
    <property type="entry name" value="WD40_repeat_dom_sf"/>
</dbReference>
<feature type="repeat" description="WD" evidence="3">
    <location>
        <begin position="322"/>
        <end position="357"/>
    </location>
</feature>